<evidence type="ECO:0000256" key="3">
    <source>
        <dbReference type="ARBA" id="ARBA00022448"/>
    </source>
</evidence>
<evidence type="ECO:0000256" key="9">
    <source>
        <dbReference type="ARBA" id="ARBA00023136"/>
    </source>
</evidence>
<dbReference type="NCBIfam" id="TIGR01352">
    <property type="entry name" value="tonB_Cterm"/>
    <property type="match status" value="1"/>
</dbReference>
<dbReference type="PRINTS" id="PR01374">
    <property type="entry name" value="TONBPROTEIN"/>
</dbReference>
<evidence type="ECO:0000313" key="13">
    <source>
        <dbReference type="EMBL" id="SIO52530.1"/>
    </source>
</evidence>
<reference evidence="13 14" key="1">
    <citation type="submission" date="2016-11" db="EMBL/GenBank/DDBJ databases">
        <authorList>
            <person name="Jaros S."/>
            <person name="Januszkiewicz K."/>
            <person name="Wedrychowicz H."/>
        </authorList>
    </citation>
    <scope>NUCLEOTIDE SEQUENCE [LARGE SCALE GENOMIC DNA]</scope>
    <source>
        <strain evidence="13 14">DSM 24787</strain>
    </source>
</reference>
<keyword evidence="6 11" id="KW-0812">Transmembrane</keyword>
<dbReference type="InterPro" id="IPR003538">
    <property type="entry name" value="TonB"/>
</dbReference>
<feature type="compositionally biased region" description="Pro residues" evidence="10">
    <location>
        <begin position="110"/>
        <end position="124"/>
    </location>
</feature>
<dbReference type="InterPro" id="IPR037682">
    <property type="entry name" value="TonB_C"/>
</dbReference>
<evidence type="ECO:0000256" key="10">
    <source>
        <dbReference type="SAM" id="MobiDB-lite"/>
    </source>
</evidence>
<dbReference type="SUPFAM" id="SSF74653">
    <property type="entry name" value="TolA/TonB C-terminal domain"/>
    <property type="match status" value="1"/>
</dbReference>
<dbReference type="PANTHER" id="PTHR33446:SF2">
    <property type="entry name" value="PROTEIN TONB"/>
    <property type="match status" value="1"/>
</dbReference>
<name>A0A1N6K7I3_9BACT</name>
<evidence type="ECO:0000256" key="1">
    <source>
        <dbReference type="ARBA" id="ARBA00004383"/>
    </source>
</evidence>
<dbReference type="GO" id="GO:0055085">
    <property type="term" value="P:transmembrane transport"/>
    <property type="evidence" value="ECO:0007669"/>
    <property type="project" value="InterPro"/>
</dbReference>
<evidence type="ECO:0000256" key="4">
    <source>
        <dbReference type="ARBA" id="ARBA00022475"/>
    </source>
</evidence>
<accession>A0A1N6K7I3</accession>
<evidence type="ECO:0000256" key="8">
    <source>
        <dbReference type="ARBA" id="ARBA00022989"/>
    </source>
</evidence>
<dbReference type="GO" id="GO:0015891">
    <property type="term" value="P:siderophore transport"/>
    <property type="evidence" value="ECO:0007669"/>
    <property type="project" value="InterPro"/>
</dbReference>
<dbReference type="GO" id="GO:0030288">
    <property type="term" value="C:outer membrane-bounded periplasmic space"/>
    <property type="evidence" value="ECO:0007669"/>
    <property type="project" value="InterPro"/>
</dbReference>
<evidence type="ECO:0000259" key="12">
    <source>
        <dbReference type="PROSITE" id="PS52015"/>
    </source>
</evidence>
<evidence type="ECO:0000256" key="7">
    <source>
        <dbReference type="ARBA" id="ARBA00022927"/>
    </source>
</evidence>
<evidence type="ECO:0000256" key="5">
    <source>
        <dbReference type="ARBA" id="ARBA00022519"/>
    </source>
</evidence>
<comment type="subcellular location">
    <subcellularLocation>
        <location evidence="1">Cell inner membrane</location>
        <topology evidence="1">Single-pass membrane protein</topology>
        <orientation evidence="1">Periplasmic side</orientation>
    </subcellularLocation>
</comment>
<dbReference type="Proteomes" id="UP000185003">
    <property type="component" value="Unassembled WGS sequence"/>
</dbReference>
<keyword evidence="7" id="KW-0653">Protein transport</keyword>
<keyword evidence="9 11" id="KW-0472">Membrane</keyword>
<dbReference type="EMBL" id="FSRA01000002">
    <property type="protein sequence ID" value="SIO52530.1"/>
    <property type="molecule type" value="Genomic_DNA"/>
</dbReference>
<keyword evidence="14" id="KW-1185">Reference proteome</keyword>
<evidence type="ECO:0000256" key="2">
    <source>
        <dbReference type="ARBA" id="ARBA00006555"/>
    </source>
</evidence>
<dbReference type="InterPro" id="IPR006260">
    <property type="entry name" value="TonB/TolA_C"/>
</dbReference>
<dbReference type="Pfam" id="PF03544">
    <property type="entry name" value="TonB_C"/>
    <property type="match status" value="1"/>
</dbReference>
<keyword evidence="3" id="KW-0813">Transport</keyword>
<keyword evidence="8 11" id="KW-1133">Transmembrane helix</keyword>
<comment type="similarity">
    <text evidence="2">Belongs to the TonB family.</text>
</comment>
<sequence length="302" mass="33245">MFPAAYGKYQAPHLPSKQTAMETTKLLHSDFIDILFDDRNKDYGAYALRRKYNKRVRNAVMGMSAIVVVVIGGYLISSNLIASDKKHEAYIPYEEPEMINPLEKKEEPPVYTPPPARQEPPPASQPTVAHTIFRVEPDENVRPDDEVPKVQDLEGKVIGVANADGDPNGVEFEVPDGLKGGKGAIVEGPKAVEKEKIHTSVEIMPEFPGGDAALNKFLRNNTNYPAMASESGISGTVFVKFVVDKNGEINNVIVEGARKGGGLEEEAMRVVKKMPKWRPGKQNGEAVAVYFNLPIRFTLADQ</sequence>
<keyword evidence="4" id="KW-1003">Cell membrane</keyword>
<dbReference type="Gene3D" id="3.30.1150.10">
    <property type="match status" value="1"/>
</dbReference>
<dbReference type="PROSITE" id="PS52015">
    <property type="entry name" value="TONB_CTD"/>
    <property type="match status" value="1"/>
</dbReference>
<dbReference type="GO" id="GO:0015031">
    <property type="term" value="P:protein transport"/>
    <property type="evidence" value="ECO:0007669"/>
    <property type="project" value="UniProtKB-KW"/>
</dbReference>
<protein>
    <submittedName>
        <fullName evidence="13">Protein TonB</fullName>
    </submittedName>
</protein>
<organism evidence="13 14">
    <name type="scientific">Chitinophaga niabensis</name>
    <dbReference type="NCBI Taxonomy" id="536979"/>
    <lineage>
        <taxon>Bacteria</taxon>
        <taxon>Pseudomonadati</taxon>
        <taxon>Bacteroidota</taxon>
        <taxon>Chitinophagia</taxon>
        <taxon>Chitinophagales</taxon>
        <taxon>Chitinophagaceae</taxon>
        <taxon>Chitinophaga</taxon>
    </lineage>
</organism>
<keyword evidence="5" id="KW-0997">Cell inner membrane</keyword>
<feature type="domain" description="TonB C-terminal" evidence="12">
    <location>
        <begin position="209"/>
        <end position="302"/>
    </location>
</feature>
<dbReference type="STRING" id="536979.SAMN04488055_5248"/>
<dbReference type="GO" id="GO:0031992">
    <property type="term" value="F:energy transducer activity"/>
    <property type="evidence" value="ECO:0007669"/>
    <property type="project" value="InterPro"/>
</dbReference>
<evidence type="ECO:0000313" key="14">
    <source>
        <dbReference type="Proteomes" id="UP000185003"/>
    </source>
</evidence>
<dbReference type="InterPro" id="IPR051045">
    <property type="entry name" value="TonB-dependent_transducer"/>
</dbReference>
<dbReference type="GO" id="GO:0098797">
    <property type="term" value="C:plasma membrane protein complex"/>
    <property type="evidence" value="ECO:0007669"/>
    <property type="project" value="TreeGrafter"/>
</dbReference>
<dbReference type="PANTHER" id="PTHR33446">
    <property type="entry name" value="PROTEIN TONB-RELATED"/>
    <property type="match status" value="1"/>
</dbReference>
<evidence type="ECO:0000256" key="6">
    <source>
        <dbReference type="ARBA" id="ARBA00022692"/>
    </source>
</evidence>
<proteinExistence type="inferred from homology"/>
<gene>
    <name evidence="13" type="ORF">SAMN04488055_5248</name>
</gene>
<feature type="transmembrane region" description="Helical" evidence="11">
    <location>
        <begin position="59"/>
        <end position="76"/>
    </location>
</feature>
<feature type="region of interest" description="Disordered" evidence="10">
    <location>
        <begin position="101"/>
        <end position="126"/>
    </location>
</feature>
<dbReference type="AlphaFoldDB" id="A0A1N6K7I3"/>
<evidence type="ECO:0000256" key="11">
    <source>
        <dbReference type="SAM" id="Phobius"/>
    </source>
</evidence>